<dbReference type="SUPFAM" id="SSF55874">
    <property type="entry name" value="ATPase domain of HSP90 chaperone/DNA topoisomerase II/histidine kinase"/>
    <property type="match status" value="1"/>
</dbReference>
<dbReference type="InterPro" id="IPR003594">
    <property type="entry name" value="HATPase_dom"/>
</dbReference>
<dbReference type="PANTHER" id="PTHR24421:SF61">
    <property type="entry name" value="OXYGEN SENSOR HISTIDINE KINASE NREB"/>
    <property type="match status" value="1"/>
</dbReference>
<keyword evidence="1" id="KW-0808">Transferase</keyword>
<dbReference type="Pfam" id="PF13581">
    <property type="entry name" value="HATPase_c_2"/>
    <property type="match status" value="1"/>
</dbReference>
<dbReference type="PANTHER" id="PTHR24421">
    <property type="entry name" value="NITRATE/NITRITE SENSOR PROTEIN NARX-RELATED"/>
    <property type="match status" value="1"/>
</dbReference>
<evidence type="ECO:0000256" key="3">
    <source>
        <dbReference type="ARBA" id="ARBA00023012"/>
    </source>
</evidence>
<evidence type="ECO:0000259" key="4">
    <source>
        <dbReference type="Pfam" id="PF13581"/>
    </source>
</evidence>
<evidence type="ECO:0000256" key="1">
    <source>
        <dbReference type="ARBA" id="ARBA00022679"/>
    </source>
</evidence>
<feature type="domain" description="Histidine kinase/HSP90-like ATPase" evidence="4">
    <location>
        <begin position="73"/>
        <end position="147"/>
    </location>
</feature>
<dbReference type="Gene3D" id="3.30.565.10">
    <property type="entry name" value="Histidine kinase-like ATPase, C-terminal domain"/>
    <property type="match status" value="1"/>
</dbReference>
<gene>
    <name evidence="5" type="ORF">RM423_02400</name>
</gene>
<evidence type="ECO:0000313" key="5">
    <source>
        <dbReference type="EMBL" id="MDT0260237.1"/>
    </source>
</evidence>
<keyword evidence="3" id="KW-0902">Two-component regulatory system</keyword>
<accession>A0ABU2J5H2</accession>
<name>A0ABU2J5H2_9ACTN</name>
<protein>
    <recommendedName>
        <fullName evidence="4">Histidine kinase/HSP90-like ATPase domain-containing protein</fullName>
    </recommendedName>
</protein>
<comment type="caution">
    <text evidence="5">The sequence shown here is derived from an EMBL/GenBank/DDBJ whole genome shotgun (WGS) entry which is preliminary data.</text>
</comment>
<dbReference type="InterPro" id="IPR036890">
    <property type="entry name" value="HATPase_C_sf"/>
</dbReference>
<dbReference type="EMBL" id="JAVREH010000002">
    <property type="protein sequence ID" value="MDT0260237.1"/>
    <property type="molecule type" value="Genomic_DNA"/>
</dbReference>
<evidence type="ECO:0000256" key="2">
    <source>
        <dbReference type="ARBA" id="ARBA00022777"/>
    </source>
</evidence>
<dbReference type="CDD" id="cd16917">
    <property type="entry name" value="HATPase_UhpB-NarQ-NarX-like"/>
    <property type="match status" value="1"/>
</dbReference>
<proteinExistence type="predicted"/>
<dbReference type="RefSeq" id="WP_311421391.1">
    <property type="nucleotide sequence ID" value="NZ_JAVREH010000002.1"/>
</dbReference>
<reference evidence="6" key="1">
    <citation type="submission" date="2023-07" db="EMBL/GenBank/DDBJ databases">
        <title>30 novel species of actinomycetes from the DSMZ collection.</title>
        <authorList>
            <person name="Nouioui I."/>
        </authorList>
    </citation>
    <scope>NUCLEOTIDE SEQUENCE [LARGE SCALE GENOMIC DNA]</scope>
    <source>
        <strain evidence="6">DSM 44399</strain>
    </source>
</reference>
<dbReference type="InterPro" id="IPR050482">
    <property type="entry name" value="Sensor_HK_TwoCompSys"/>
</dbReference>
<sequence>MLQTLALIQRYADQPREVTRLARSQERELRTTLYASAVPEGQLSQALRNAAAEVEDTYAITIDVVVVGDRALDAQLDALTAASREALVNAAKHAGVTTVSMYAEVDDRGAEVFVRDRGVGFDPAASCDPSRQGIRGSIIGRLERHRGVATIRSTPGGGTEVQMRVEF</sequence>
<keyword evidence="2" id="KW-0418">Kinase</keyword>
<keyword evidence="6" id="KW-1185">Reference proteome</keyword>
<organism evidence="5 6">
    <name type="scientific">Jatrophihabitans lederbergiae</name>
    <dbReference type="NCBI Taxonomy" id="3075547"/>
    <lineage>
        <taxon>Bacteria</taxon>
        <taxon>Bacillati</taxon>
        <taxon>Actinomycetota</taxon>
        <taxon>Actinomycetes</taxon>
        <taxon>Jatrophihabitantales</taxon>
        <taxon>Jatrophihabitantaceae</taxon>
        <taxon>Jatrophihabitans</taxon>
    </lineage>
</organism>
<evidence type="ECO:0000313" key="6">
    <source>
        <dbReference type="Proteomes" id="UP001183176"/>
    </source>
</evidence>
<dbReference type="Proteomes" id="UP001183176">
    <property type="component" value="Unassembled WGS sequence"/>
</dbReference>